<protein>
    <submittedName>
        <fullName evidence="1">Uncharacterized protein</fullName>
    </submittedName>
</protein>
<name>A0ABT8DAA8_9RHOB</name>
<reference evidence="2" key="1">
    <citation type="journal article" date="2019" name="Int. J. Syst. Evol. Microbiol.">
        <title>The Global Catalogue of Microorganisms (GCM) 10K type strain sequencing project: providing services to taxonomists for standard genome sequencing and annotation.</title>
        <authorList>
            <consortium name="The Broad Institute Genomics Platform"/>
            <consortium name="The Broad Institute Genome Sequencing Center for Infectious Disease"/>
            <person name="Wu L."/>
            <person name="Ma J."/>
        </authorList>
    </citation>
    <scope>NUCLEOTIDE SEQUENCE [LARGE SCALE GENOMIC DNA]</scope>
    <source>
        <strain evidence="2">CECT 8482</strain>
    </source>
</reference>
<evidence type="ECO:0000313" key="2">
    <source>
        <dbReference type="Proteomes" id="UP001243846"/>
    </source>
</evidence>
<accession>A0ABT8DAA8</accession>
<organism evidence="1 2">
    <name type="scientific">Paracoccus cavernae</name>
    <dbReference type="NCBI Taxonomy" id="1571207"/>
    <lineage>
        <taxon>Bacteria</taxon>
        <taxon>Pseudomonadati</taxon>
        <taxon>Pseudomonadota</taxon>
        <taxon>Alphaproteobacteria</taxon>
        <taxon>Rhodobacterales</taxon>
        <taxon>Paracoccaceae</taxon>
        <taxon>Paracoccus</taxon>
    </lineage>
</organism>
<proteinExistence type="predicted"/>
<evidence type="ECO:0000313" key="1">
    <source>
        <dbReference type="EMBL" id="MDN3712239.1"/>
    </source>
</evidence>
<gene>
    <name evidence="1" type="ORF">QWZ10_11360</name>
</gene>
<sequence length="52" mass="5756">MINEGPVGTQFLNEYAVSQALRGQQVAFADRKPCLEICSVGHHEREGHFVAD</sequence>
<dbReference type="EMBL" id="JAUFRC010000001">
    <property type="protein sequence ID" value="MDN3712239.1"/>
    <property type="molecule type" value="Genomic_DNA"/>
</dbReference>
<dbReference type="Proteomes" id="UP001243846">
    <property type="component" value="Unassembled WGS sequence"/>
</dbReference>
<comment type="caution">
    <text evidence="1">The sequence shown here is derived from an EMBL/GenBank/DDBJ whole genome shotgun (WGS) entry which is preliminary data.</text>
</comment>
<keyword evidence="2" id="KW-1185">Reference proteome</keyword>
<dbReference type="RefSeq" id="WP_377687852.1">
    <property type="nucleotide sequence ID" value="NZ_JBHMDZ010000046.1"/>
</dbReference>